<sequence>MSLKDQAGLSPATAIPYRDEGGPGAQATMDVFAVVAALLAAAMAAVFLAKRRGLLPRWMGPRVLAQGTLRLESSLRLSPRTVAYVLSDGNHRQVVVESTANIACAPGTTAESGDDA</sequence>
<proteinExistence type="predicted"/>
<organism evidence="2 3">
    <name type="scientific">Arenimonas terrae</name>
    <dbReference type="NCBI Taxonomy" id="2546226"/>
    <lineage>
        <taxon>Bacteria</taxon>
        <taxon>Pseudomonadati</taxon>
        <taxon>Pseudomonadota</taxon>
        <taxon>Gammaproteobacteria</taxon>
        <taxon>Lysobacterales</taxon>
        <taxon>Lysobacteraceae</taxon>
        <taxon>Arenimonas</taxon>
    </lineage>
</organism>
<protein>
    <submittedName>
        <fullName evidence="2">Uncharacterized protein</fullName>
    </submittedName>
</protein>
<keyword evidence="3" id="KW-1185">Reference proteome</keyword>
<reference evidence="2 3" key="1">
    <citation type="submission" date="2019-03" db="EMBL/GenBank/DDBJ databases">
        <title>Arenimonas daejeonensis sp. nov., isolated from compost.</title>
        <authorList>
            <person name="Jeon C.O."/>
        </authorList>
    </citation>
    <scope>NUCLEOTIDE SEQUENCE [LARGE SCALE GENOMIC DNA]</scope>
    <source>
        <strain evidence="2 3">R29</strain>
    </source>
</reference>
<gene>
    <name evidence="2" type="ORF">E1B00_13080</name>
</gene>
<evidence type="ECO:0000313" key="2">
    <source>
        <dbReference type="EMBL" id="TNJ33226.1"/>
    </source>
</evidence>
<keyword evidence="1" id="KW-0812">Transmembrane</keyword>
<name>A0A5C4RPT3_9GAMM</name>
<dbReference type="EMBL" id="SMDR01000003">
    <property type="protein sequence ID" value="TNJ33226.1"/>
    <property type="molecule type" value="Genomic_DNA"/>
</dbReference>
<dbReference type="AlphaFoldDB" id="A0A5C4RPT3"/>
<keyword evidence="1" id="KW-0472">Membrane</keyword>
<dbReference type="RefSeq" id="WP_139449484.1">
    <property type="nucleotide sequence ID" value="NZ_SMDR01000003.1"/>
</dbReference>
<evidence type="ECO:0000256" key="1">
    <source>
        <dbReference type="SAM" id="Phobius"/>
    </source>
</evidence>
<comment type="caution">
    <text evidence="2">The sequence shown here is derived from an EMBL/GenBank/DDBJ whole genome shotgun (WGS) entry which is preliminary data.</text>
</comment>
<dbReference type="Proteomes" id="UP000305760">
    <property type="component" value="Unassembled WGS sequence"/>
</dbReference>
<keyword evidence="1" id="KW-1133">Transmembrane helix</keyword>
<evidence type="ECO:0000313" key="3">
    <source>
        <dbReference type="Proteomes" id="UP000305760"/>
    </source>
</evidence>
<accession>A0A5C4RPT3</accession>
<feature type="transmembrane region" description="Helical" evidence="1">
    <location>
        <begin position="31"/>
        <end position="49"/>
    </location>
</feature>